<dbReference type="SUPFAM" id="SSF53474">
    <property type="entry name" value="alpha/beta-Hydrolases"/>
    <property type="match status" value="1"/>
</dbReference>
<sequence length="278" mass="31293">MWRLVVALLLVRFSVANYSDDYARKYLYPLSAAAFNNTEKCVQNILPDGQMKRSVVVQCDLQDGCSGFTAISPAQTTIFVVFRGSMENQVEWEVVDTVFEKMVAFPGGGLVNAYFYNAFLKVWNGGIKDDFLTLRSMYPKYQVVLTGHSLGAAMAALCAGFLANNGLVPAPQINLVDFGEPRTGNPVWAAQMDQLFPTAFRVIHDDDIVPHVPFLNMGYQHHETEIWYKNDMSEPAYTVCNGDEDKQCSGGHLELNFSAHMMYFNRQIRQFADNNCVY</sequence>
<dbReference type="CDD" id="cd00519">
    <property type="entry name" value="Lipase_3"/>
    <property type="match status" value="1"/>
</dbReference>
<organism evidence="3 4">
    <name type="scientific">Mesorhabditis spiculigera</name>
    <dbReference type="NCBI Taxonomy" id="96644"/>
    <lineage>
        <taxon>Eukaryota</taxon>
        <taxon>Metazoa</taxon>
        <taxon>Ecdysozoa</taxon>
        <taxon>Nematoda</taxon>
        <taxon>Chromadorea</taxon>
        <taxon>Rhabditida</taxon>
        <taxon>Rhabditina</taxon>
        <taxon>Rhabditomorpha</taxon>
        <taxon>Rhabditoidea</taxon>
        <taxon>Rhabditidae</taxon>
        <taxon>Mesorhabditinae</taxon>
        <taxon>Mesorhabditis</taxon>
    </lineage>
</organism>
<keyword evidence="1" id="KW-0732">Signal</keyword>
<feature type="domain" description="Fungal lipase-type" evidence="2">
    <location>
        <begin position="79"/>
        <end position="216"/>
    </location>
</feature>
<dbReference type="InterPro" id="IPR002921">
    <property type="entry name" value="Fungal_lipase-type"/>
</dbReference>
<name>A0AA36G5Y2_9BILA</name>
<dbReference type="EMBL" id="CATQJA010002648">
    <property type="protein sequence ID" value="CAJ0576989.1"/>
    <property type="molecule type" value="Genomic_DNA"/>
</dbReference>
<accession>A0AA36G5Y2</accession>
<dbReference type="Proteomes" id="UP001177023">
    <property type="component" value="Unassembled WGS sequence"/>
</dbReference>
<feature type="signal peptide" evidence="1">
    <location>
        <begin position="1"/>
        <end position="16"/>
    </location>
</feature>
<dbReference type="Gene3D" id="3.40.50.1820">
    <property type="entry name" value="alpha/beta hydrolase"/>
    <property type="match status" value="1"/>
</dbReference>
<dbReference type="PANTHER" id="PTHR45908">
    <property type="entry name" value="PROTEIN CBG11750-RELATED"/>
    <property type="match status" value="1"/>
</dbReference>
<comment type="caution">
    <text evidence="3">The sequence shown here is derived from an EMBL/GenBank/DDBJ whole genome shotgun (WGS) entry which is preliminary data.</text>
</comment>
<dbReference type="GO" id="GO:0006629">
    <property type="term" value="P:lipid metabolic process"/>
    <property type="evidence" value="ECO:0007669"/>
    <property type="project" value="InterPro"/>
</dbReference>
<evidence type="ECO:0000313" key="3">
    <source>
        <dbReference type="EMBL" id="CAJ0576989.1"/>
    </source>
</evidence>
<protein>
    <recommendedName>
        <fullName evidence="2">Fungal lipase-type domain-containing protein</fullName>
    </recommendedName>
</protein>
<reference evidence="3" key="1">
    <citation type="submission" date="2023-06" db="EMBL/GenBank/DDBJ databases">
        <authorList>
            <person name="Delattre M."/>
        </authorList>
    </citation>
    <scope>NUCLEOTIDE SEQUENCE</scope>
    <source>
        <strain evidence="3">AF72</strain>
    </source>
</reference>
<dbReference type="AlphaFoldDB" id="A0AA36G5Y2"/>
<keyword evidence="4" id="KW-1185">Reference proteome</keyword>
<gene>
    <name evidence="3" type="ORF">MSPICULIGERA_LOCUS15269</name>
</gene>
<dbReference type="Pfam" id="PF01764">
    <property type="entry name" value="Lipase_3"/>
    <property type="match status" value="1"/>
</dbReference>
<evidence type="ECO:0000313" key="4">
    <source>
        <dbReference type="Proteomes" id="UP001177023"/>
    </source>
</evidence>
<dbReference type="PANTHER" id="PTHR45908:SF8">
    <property type="entry name" value="FUNGAL LIPASE-LIKE DOMAIN-CONTAINING PROTEIN"/>
    <property type="match status" value="1"/>
</dbReference>
<feature type="chain" id="PRO_5041228752" description="Fungal lipase-type domain-containing protein" evidence="1">
    <location>
        <begin position="17"/>
        <end position="278"/>
    </location>
</feature>
<dbReference type="InterPro" id="IPR029058">
    <property type="entry name" value="AB_hydrolase_fold"/>
</dbReference>
<feature type="non-terminal residue" evidence="3">
    <location>
        <position position="1"/>
    </location>
</feature>
<evidence type="ECO:0000259" key="2">
    <source>
        <dbReference type="Pfam" id="PF01764"/>
    </source>
</evidence>
<evidence type="ECO:0000256" key="1">
    <source>
        <dbReference type="SAM" id="SignalP"/>
    </source>
</evidence>
<proteinExistence type="predicted"/>